<protein>
    <submittedName>
        <fullName evidence="3">Uncharacterized protein</fullName>
    </submittedName>
</protein>
<reference evidence="3" key="1">
    <citation type="submission" date="2020-04" db="EMBL/GenBank/DDBJ databases">
        <authorList>
            <person name="Zhang T."/>
        </authorList>
    </citation>
    <scope>NUCLEOTIDE SEQUENCE</scope>
    <source>
        <strain evidence="3">HKST-UBA15</strain>
    </source>
</reference>
<evidence type="ECO:0000313" key="4">
    <source>
        <dbReference type="Proteomes" id="UP000745577"/>
    </source>
</evidence>
<dbReference type="Proteomes" id="UP000745577">
    <property type="component" value="Unassembled WGS sequence"/>
</dbReference>
<keyword evidence="2" id="KW-0732">Signal</keyword>
<keyword evidence="1" id="KW-1133">Transmembrane helix</keyword>
<evidence type="ECO:0000256" key="1">
    <source>
        <dbReference type="SAM" id="Phobius"/>
    </source>
</evidence>
<evidence type="ECO:0000256" key="2">
    <source>
        <dbReference type="SAM" id="SignalP"/>
    </source>
</evidence>
<comment type="caution">
    <text evidence="3">The sequence shown here is derived from an EMBL/GenBank/DDBJ whole genome shotgun (WGS) entry which is preliminary data.</text>
</comment>
<keyword evidence="1" id="KW-0812">Transmembrane</keyword>
<evidence type="ECO:0000313" key="3">
    <source>
        <dbReference type="EMBL" id="MCA9380439.1"/>
    </source>
</evidence>
<organism evidence="3 4">
    <name type="scientific">Candidatus Dojkabacteria bacterium</name>
    <dbReference type="NCBI Taxonomy" id="2099670"/>
    <lineage>
        <taxon>Bacteria</taxon>
        <taxon>Candidatus Dojkabacteria</taxon>
    </lineage>
</organism>
<keyword evidence="1" id="KW-0472">Membrane</keyword>
<reference evidence="3" key="2">
    <citation type="journal article" date="2021" name="Microbiome">
        <title>Successional dynamics and alternative stable states in a saline activated sludge microbial community over 9 years.</title>
        <authorList>
            <person name="Wang Y."/>
            <person name="Ye J."/>
            <person name="Ju F."/>
            <person name="Liu L."/>
            <person name="Boyd J.A."/>
            <person name="Deng Y."/>
            <person name="Parks D.H."/>
            <person name="Jiang X."/>
            <person name="Yin X."/>
            <person name="Woodcroft B.J."/>
            <person name="Tyson G.W."/>
            <person name="Hugenholtz P."/>
            <person name="Polz M.F."/>
            <person name="Zhang T."/>
        </authorList>
    </citation>
    <scope>NUCLEOTIDE SEQUENCE</scope>
    <source>
        <strain evidence="3">HKST-UBA15</strain>
    </source>
</reference>
<feature type="transmembrane region" description="Helical" evidence="1">
    <location>
        <begin position="183"/>
        <end position="204"/>
    </location>
</feature>
<name>A0A955I9N8_9BACT</name>
<gene>
    <name evidence="3" type="ORF">KC675_04640</name>
</gene>
<dbReference type="EMBL" id="JAGQLL010000062">
    <property type="protein sequence ID" value="MCA9380439.1"/>
    <property type="molecule type" value="Genomic_DNA"/>
</dbReference>
<accession>A0A955I9N8</accession>
<sequence>MKKLFICIILTLSTLVLNPVSLSALTLSPGSGTFPVSGNKTINITSSSNTPTTTIQIRLIVNNAKVVSFSGSGGNLLSIGVCDSNGATSRSISTTKYEVCVDLASTSSPIANGTALGSITLASLSSSGGAFTIEGGEENGYVTGSVLTEPKTGVLGSYVFGTSSNVTVLPNTALSDYMPNRGILGGAILISGIVSLAVAVKIFLLDKRRELL</sequence>
<feature type="chain" id="PRO_5037279402" evidence="2">
    <location>
        <begin position="25"/>
        <end position="212"/>
    </location>
</feature>
<dbReference type="AlphaFoldDB" id="A0A955I9N8"/>
<proteinExistence type="predicted"/>
<feature type="signal peptide" evidence="2">
    <location>
        <begin position="1"/>
        <end position="24"/>
    </location>
</feature>